<proteinExistence type="predicted"/>
<reference evidence="2 3" key="1">
    <citation type="submission" date="2020-04" db="EMBL/GenBank/DDBJ databases">
        <title>Vibrio sp. SM6, a novel species isolated from seawater.</title>
        <authorList>
            <person name="Wang X."/>
        </authorList>
    </citation>
    <scope>NUCLEOTIDE SEQUENCE [LARGE SCALE GENOMIC DNA]</scope>
    <source>
        <strain evidence="2 3">SM6</strain>
    </source>
</reference>
<dbReference type="Proteomes" id="UP000535589">
    <property type="component" value="Unassembled WGS sequence"/>
</dbReference>
<feature type="non-terminal residue" evidence="2">
    <location>
        <position position="1"/>
    </location>
</feature>
<feature type="transmembrane region" description="Helical" evidence="1">
    <location>
        <begin position="12"/>
        <end position="32"/>
    </location>
</feature>
<protein>
    <submittedName>
        <fullName evidence="2">Uncharacterized protein</fullName>
    </submittedName>
</protein>
<keyword evidence="3" id="KW-1185">Reference proteome</keyword>
<sequence>RHIDNGEYLGLAMLMMYQFPMMALATYARYGADGKSDQKTTKDLIMDSVSGMSAIGGASLVMDLFSDNQRGGGVSMLGGANSVISTLQSVAKKGELSAQDASKLVPLAQEFIPLRILINNTGD</sequence>
<organism evidence="2 3">
    <name type="scientific">Vibrio agarilyticus</name>
    <dbReference type="NCBI Taxonomy" id="2726741"/>
    <lineage>
        <taxon>Bacteria</taxon>
        <taxon>Pseudomonadati</taxon>
        <taxon>Pseudomonadota</taxon>
        <taxon>Gammaproteobacteria</taxon>
        <taxon>Vibrionales</taxon>
        <taxon>Vibrionaceae</taxon>
        <taxon>Vibrio</taxon>
    </lineage>
</organism>
<keyword evidence="1" id="KW-1133">Transmembrane helix</keyword>
<gene>
    <name evidence="2" type="ORF">HGP28_19105</name>
</gene>
<evidence type="ECO:0000313" key="3">
    <source>
        <dbReference type="Proteomes" id="UP000535589"/>
    </source>
</evidence>
<evidence type="ECO:0000256" key="1">
    <source>
        <dbReference type="SAM" id="Phobius"/>
    </source>
</evidence>
<dbReference type="RefSeq" id="WP_168837991.1">
    <property type="nucleotide sequence ID" value="NZ_JABAIK010000074.1"/>
</dbReference>
<keyword evidence="1" id="KW-0812">Transmembrane</keyword>
<dbReference type="AlphaFoldDB" id="A0A7X8TU32"/>
<keyword evidence="1" id="KW-0472">Membrane</keyword>
<name>A0A7X8TU32_9VIBR</name>
<comment type="caution">
    <text evidence="2">The sequence shown here is derived from an EMBL/GenBank/DDBJ whole genome shotgun (WGS) entry which is preliminary data.</text>
</comment>
<dbReference type="EMBL" id="JABAIK010000074">
    <property type="protein sequence ID" value="NLS14937.1"/>
    <property type="molecule type" value="Genomic_DNA"/>
</dbReference>
<accession>A0A7X8TU32</accession>
<evidence type="ECO:0000313" key="2">
    <source>
        <dbReference type="EMBL" id="NLS14937.1"/>
    </source>
</evidence>